<dbReference type="InterPro" id="IPR033131">
    <property type="entry name" value="Pectinesterase_Asp_AS"/>
</dbReference>
<gene>
    <name evidence="7" type="ORF">ACFQ4B_08620</name>
</gene>
<comment type="catalytic activity">
    <reaction evidence="5">
        <text>[(1-&gt;4)-alpha-D-galacturonosyl methyl ester](n) + n H2O = [(1-&gt;4)-alpha-D-galacturonosyl](n) + n methanol + n H(+)</text>
        <dbReference type="Rhea" id="RHEA:22380"/>
        <dbReference type="Rhea" id="RHEA-COMP:14570"/>
        <dbReference type="Rhea" id="RHEA-COMP:14573"/>
        <dbReference type="ChEBI" id="CHEBI:15377"/>
        <dbReference type="ChEBI" id="CHEBI:15378"/>
        <dbReference type="ChEBI" id="CHEBI:17790"/>
        <dbReference type="ChEBI" id="CHEBI:140522"/>
        <dbReference type="ChEBI" id="CHEBI:140523"/>
        <dbReference type="EC" id="3.1.1.11"/>
    </reaction>
</comment>
<evidence type="ECO:0000256" key="5">
    <source>
        <dbReference type="RuleBase" id="RU000589"/>
    </source>
</evidence>
<sequence>MLKWWKMVCGAALLAVSLASALPAGQVYAAAPLWDDDFNGGTAGAAPSGYTLSEAGGTVRVVNVPSASNKSVYLNDTSTTGLVNLKKTFASQTGTTELELKFMQPAMVNNTKIIRLLSGNTPAVSIETISGGIAYRNADNTYTTLISGYQPNIWYSIRIVANAATDKADVYLNGVKKVSQASFYSAVSVIDGLESYTPNSSAGSHYLDDIVVKPAASGVPSGALIVDAAGGPGVYTTVQAAIDAIPVNNTTPRTIYVKNGTYNQKLTFPANKPYITLLGESAAGTILTYNDSASSAGGTTNSSSVFVYGNDFTAENITFQNTAGPAAGQAVALYVGGDRASFRNVRILGNQDTLYANGSGRQYYRDSYIEGTVDFVFGSATAVFENCELKSKNGGYVTAASTDQSKAYGYVFITSSLTTGGAGNDTVALGRPWRPYSSVTYLYTWMDTHIKPAGWDDWGNAANQSTARYKEFGSTGPGADAASRVSWAGQLTSSQAGAMSAQSVLAGSDGWDPTY</sequence>
<comment type="caution">
    <text evidence="7">The sequence shown here is derived from an EMBL/GenBank/DDBJ whole genome shotgun (WGS) entry which is preliminary data.</text>
</comment>
<evidence type="ECO:0000259" key="6">
    <source>
        <dbReference type="Pfam" id="PF01095"/>
    </source>
</evidence>
<dbReference type="PANTHER" id="PTHR31321:SF57">
    <property type="entry name" value="PECTINESTERASE 53-RELATED"/>
    <property type="match status" value="1"/>
</dbReference>
<dbReference type="InterPro" id="IPR012334">
    <property type="entry name" value="Pectin_lyas_fold"/>
</dbReference>
<keyword evidence="2 5" id="KW-0378">Hydrolase</keyword>
<comment type="similarity">
    <text evidence="1">Belongs to the pectinesterase family.</text>
</comment>
<keyword evidence="5" id="KW-0732">Signal</keyword>
<feature type="signal peptide" evidence="5">
    <location>
        <begin position="1"/>
        <end position="29"/>
    </location>
</feature>
<organism evidence="7 8">
    <name type="scientific">Paenibacillus vulneris</name>
    <dbReference type="NCBI Taxonomy" id="1133364"/>
    <lineage>
        <taxon>Bacteria</taxon>
        <taxon>Bacillati</taxon>
        <taxon>Bacillota</taxon>
        <taxon>Bacilli</taxon>
        <taxon>Bacillales</taxon>
        <taxon>Paenibacillaceae</taxon>
        <taxon>Paenibacillus</taxon>
    </lineage>
</organism>
<dbReference type="PROSITE" id="PS00503">
    <property type="entry name" value="PECTINESTERASE_2"/>
    <property type="match status" value="1"/>
</dbReference>
<accession>A0ABW3UKV1</accession>
<evidence type="ECO:0000256" key="3">
    <source>
        <dbReference type="ARBA" id="ARBA00023085"/>
    </source>
</evidence>
<name>A0ABW3UKV1_9BACL</name>
<comment type="pathway">
    <text evidence="5">Glycan metabolism; pectin degradation; 2-dehydro-3-deoxy-D-gluconate from pectin: step 1/5.</text>
</comment>
<feature type="active site" evidence="4">
    <location>
        <position position="374"/>
    </location>
</feature>
<dbReference type="Gene3D" id="2.160.20.10">
    <property type="entry name" value="Single-stranded right-handed beta-helix, Pectin lyase-like"/>
    <property type="match status" value="1"/>
</dbReference>
<dbReference type="RefSeq" id="WP_345586928.1">
    <property type="nucleotide sequence ID" value="NZ_BAABJG010000006.1"/>
</dbReference>
<dbReference type="EC" id="3.1.1.11" evidence="5"/>
<feature type="chain" id="PRO_5044957002" description="Pectinesterase" evidence="5">
    <location>
        <begin position="30"/>
        <end position="515"/>
    </location>
</feature>
<reference evidence="8" key="1">
    <citation type="journal article" date="2019" name="Int. J. Syst. Evol. Microbiol.">
        <title>The Global Catalogue of Microorganisms (GCM) 10K type strain sequencing project: providing services to taxonomists for standard genome sequencing and annotation.</title>
        <authorList>
            <consortium name="The Broad Institute Genomics Platform"/>
            <consortium name="The Broad Institute Genome Sequencing Center for Infectious Disease"/>
            <person name="Wu L."/>
            <person name="Ma J."/>
        </authorList>
    </citation>
    <scope>NUCLEOTIDE SEQUENCE [LARGE SCALE GENOMIC DNA]</scope>
    <source>
        <strain evidence="8">CCUG 53270</strain>
    </source>
</reference>
<dbReference type="Pfam" id="PF01095">
    <property type="entry name" value="Pectinesterase"/>
    <property type="match status" value="1"/>
</dbReference>
<dbReference type="PANTHER" id="PTHR31321">
    <property type="entry name" value="ACYL-COA THIOESTER HYDROLASE YBHC-RELATED"/>
    <property type="match status" value="1"/>
</dbReference>
<evidence type="ECO:0000313" key="8">
    <source>
        <dbReference type="Proteomes" id="UP001597180"/>
    </source>
</evidence>
<dbReference type="InterPro" id="IPR011050">
    <property type="entry name" value="Pectin_lyase_fold/virulence"/>
</dbReference>
<proteinExistence type="inferred from homology"/>
<dbReference type="SUPFAM" id="SSF51126">
    <property type="entry name" value="Pectin lyase-like"/>
    <property type="match status" value="1"/>
</dbReference>
<protein>
    <recommendedName>
        <fullName evidence="5">Pectinesterase</fullName>
        <ecNumber evidence="5">3.1.1.11</ecNumber>
    </recommendedName>
</protein>
<evidence type="ECO:0000256" key="2">
    <source>
        <dbReference type="ARBA" id="ARBA00022801"/>
    </source>
</evidence>
<dbReference type="InterPro" id="IPR000070">
    <property type="entry name" value="Pectinesterase_cat"/>
</dbReference>
<dbReference type="EMBL" id="JBHTLU010000013">
    <property type="protein sequence ID" value="MFD1220180.1"/>
    <property type="molecule type" value="Genomic_DNA"/>
</dbReference>
<keyword evidence="8" id="KW-1185">Reference proteome</keyword>
<evidence type="ECO:0000256" key="1">
    <source>
        <dbReference type="ARBA" id="ARBA00008891"/>
    </source>
</evidence>
<evidence type="ECO:0000313" key="7">
    <source>
        <dbReference type="EMBL" id="MFD1220180.1"/>
    </source>
</evidence>
<dbReference type="Proteomes" id="UP001597180">
    <property type="component" value="Unassembled WGS sequence"/>
</dbReference>
<feature type="domain" description="Pectinesterase catalytic" evidence="6">
    <location>
        <begin position="226"/>
        <end position="500"/>
    </location>
</feature>
<keyword evidence="3 5" id="KW-0063">Aspartyl esterase</keyword>
<evidence type="ECO:0000256" key="4">
    <source>
        <dbReference type="PROSITE-ProRule" id="PRU10040"/>
    </source>
</evidence>